<dbReference type="Pfam" id="PF12697">
    <property type="entry name" value="Abhydrolase_6"/>
    <property type="match status" value="1"/>
</dbReference>
<dbReference type="AlphaFoldDB" id="A0A8H5GWI5"/>
<dbReference type="InterPro" id="IPR000073">
    <property type="entry name" value="AB_hydrolase_1"/>
</dbReference>
<accession>A0A8H5GWI5</accession>
<evidence type="ECO:0000313" key="3">
    <source>
        <dbReference type="Proteomes" id="UP000559256"/>
    </source>
</evidence>
<feature type="domain" description="AB hydrolase-1" evidence="1">
    <location>
        <begin position="65"/>
        <end position="277"/>
    </location>
</feature>
<dbReference type="OrthoDB" id="94039at2759"/>
<comment type="caution">
    <text evidence="2">The sequence shown here is derived from an EMBL/GenBank/DDBJ whole genome shotgun (WGS) entry which is preliminary data.</text>
</comment>
<sequence>MISCFCHEEHPSETVVTCGDAIVKGLQSECFIFDPRPNIPLVTTAKRYWDPSTALKDVDPTALTLVFAHGTGFHKEQWESSIEDLYDIVDSEQQQREQAQSSCNPTYKTTPELRIREVWSSDAPNHGDASVLNERVFTYAVRWDEYGRMIHAFLAGLGTGVNFDFRGHNLVGIGHSMGAISMLFSLNYFPSLTFQSIILIEPMTLSQSYFVGASNFLAEGAAKRRDTWASKEEAYKSFKSRKPWAEWDDRVLRIYVECGLRELPTGDYPDKEQRGVIVCLLVLMPVATKHTTKSSINFPSTLSLPAL</sequence>
<gene>
    <name evidence="2" type="ORF">D9758_005200</name>
</gene>
<dbReference type="EMBL" id="JAACJM010000005">
    <property type="protein sequence ID" value="KAF5372586.1"/>
    <property type="molecule type" value="Genomic_DNA"/>
</dbReference>
<dbReference type="InterPro" id="IPR029058">
    <property type="entry name" value="AB_hydrolase_fold"/>
</dbReference>
<keyword evidence="3" id="KW-1185">Reference proteome</keyword>
<dbReference type="SUPFAM" id="SSF53474">
    <property type="entry name" value="alpha/beta-Hydrolases"/>
    <property type="match status" value="1"/>
</dbReference>
<name>A0A8H5GWI5_9AGAR</name>
<proteinExistence type="predicted"/>
<evidence type="ECO:0000313" key="2">
    <source>
        <dbReference type="EMBL" id="KAF5372586.1"/>
    </source>
</evidence>
<dbReference type="Gene3D" id="3.40.50.1820">
    <property type="entry name" value="alpha/beta hydrolase"/>
    <property type="match status" value="1"/>
</dbReference>
<reference evidence="2 3" key="1">
    <citation type="journal article" date="2020" name="ISME J.">
        <title>Uncovering the hidden diversity of litter-decomposition mechanisms in mushroom-forming fungi.</title>
        <authorList>
            <person name="Floudas D."/>
            <person name="Bentzer J."/>
            <person name="Ahren D."/>
            <person name="Johansson T."/>
            <person name="Persson P."/>
            <person name="Tunlid A."/>
        </authorList>
    </citation>
    <scope>NUCLEOTIDE SEQUENCE [LARGE SCALE GENOMIC DNA]</scope>
    <source>
        <strain evidence="2 3">CBS 291.85</strain>
    </source>
</reference>
<organism evidence="2 3">
    <name type="scientific">Tetrapyrgos nigripes</name>
    <dbReference type="NCBI Taxonomy" id="182062"/>
    <lineage>
        <taxon>Eukaryota</taxon>
        <taxon>Fungi</taxon>
        <taxon>Dikarya</taxon>
        <taxon>Basidiomycota</taxon>
        <taxon>Agaricomycotina</taxon>
        <taxon>Agaricomycetes</taxon>
        <taxon>Agaricomycetidae</taxon>
        <taxon>Agaricales</taxon>
        <taxon>Marasmiineae</taxon>
        <taxon>Marasmiaceae</taxon>
        <taxon>Tetrapyrgos</taxon>
    </lineage>
</organism>
<protein>
    <recommendedName>
        <fullName evidence="1">AB hydrolase-1 domain-containing protein</fullName>
    </recommendedName>
</protein>
<dbReference type="Proteomes" id="UP000559256">
    <property type="component" value="Unassembled WGS sequence"/>
</dbReference>
<evidence type="ECO:0000259" key="1">
    <source>
        <dbReference type="Pfam" id="PF12697"/>
    </source>
</evidence>